<protein>
    <submittedName>
        <fullName evidence="2">Uncharacterized protein</fullName>
    </submittedName>
</protein>
<sequence length="138" mass="15261">MSNDKALIDKLGLKKQESGSAEVSGPLASKMDFGTVNVPLVNSDKKVSDATTDGVPSQPTNERLIKYTFQRKRKKESLSSTEGGAPPEESTLKRKMGEKQNDSPEPQKSNLIAESSRDSRRLAQVARQLISLSEKKWW</sequence>
<comment type="caution">
    <text evidence="2">The sequence shown here is derived from an EMBL/GenBank/DDBJ whole genome shotgun (WGS) entry which is preliminary data.</text>
</comment>
<feature type="region of interest" description="Disordered" evidence="1">
    <location>
        <begin position="1"/>
        <end position="120"/>
    </location>
</feature>
<dbReference type="AlphaFoldDB" id="A0AAP0RII5"/>
<proteinExistence type="predicted"/>
<feature type="compositionally biased region" description="Basic and acidic residues" evidence="1">
    <location>
        <begin position="90"/>
        <end position="102"/>
    </location>
</feature>
<feature type="compositionally biased region" description="Basic and acidic residues" evidence="1">
    <location>
        <begin position="1"/>
        <end position="17"/>
    </location>
</feature>
<evidence type="ECO:0000313" key="2">
    <source>
        <dbReference type="EMBL" id="KAK9278115.1"/>
    </source>
</evidence>
<dbReference type="PANTHER" id="PTHR34778">
    <property type="entry name" value="OS02G0580700 PROTEIN"/>
    <property type="match status" value="1"/>
</dbReference>
<dbReference type="EMBL" id="JBBPBK010000009">
    <property type="protein sequence ID" value="KAK9278115.1"/>
    <property type="molecule type" value="Genomic_DNA"/>
</dbReference>
<feature type="compositionally biased region" description="Polar residues" evidence="1">
    <location>
        <begin position="103"/>
        <end position="113"/>
    </location>
</feature>
<dbReference type="PANTHER" id="PTHR34778:SF2">
    <property type="entry name" value="OS02G0580700 PROTEIN"/>
    <property type="match status" value="1"/>
</dbReference>
<dbReference type="Proteomes" id="UP001415857">
    <property type="component" value="Unassembled WGS sequence"/>
</dbReference>
<feature type="compositionally biased region" description="Polar residues" evidence="1">
    <location>
        <begin position="49"/>
        <end position="61"/>
    </location>
</feature>
<evidence type="ECO:0000313" key="3">
    <source>
        <dbReference type="Proteomes" id="UP001415857"/>
    </source>
</evidence>
<name>A0AAP0RII5_LIQFO</name>
<keyword evidence="3" id="KW-1185">Reference proteome</keyword>
<gene>
    <name evidence="2" type="ORF">L1049_027673</name>
</gene>
<reference evidence="2 3" key="1">
    <citation type="journal article" date="2024" name="Plant J.">
        <title>Genome sequences and population genomics reveal climatic adaptation and genomic divergence between two closely related sweetgum species.</title>
        <authorList>
            <person name="Xu W.Q."/>
            <person name="Ren C.Q."/>
            <person name="Zhang X.Y."/>
            <person name="Comes H.P."/>
            <person name="Liu X.H."/>
            <person name="Li Y.G."/>
            <person name="Kettle C.J."/>
            <person name="Jalonen R."/>
            <person name="Gaisberger H."/>
            <person name="Ma Y.Z."/>
            <person name="Qiu Y.X."/>
        </authorList>
    </citation>
    <scope>NUCLEOTIDE SEQUENCE [LARGE SCALE GENOMIC DNA]</scope>
    <source>
        <strain evidence="2">Hangzhou</strain>
    </source>
</reference>
<accession>A0AAP0RII5</accession>
<organism evidence="2 3">
    <name type="scientific">Liquidambar formosana</name>
    <name type="common">Formosan gum</name>
    <dbReference type="NCBI Taxonomy" id="63359"/>
    <lineage>
        <taxon>Eukaryota</taxon>
        <taxon>Viridiplantae</taxon>
        <taxon>Streptophyta</taxon>
        <taxon>Embryophyta</taxon>
        <taxon>Tracheophyta</taxon>
        <taxon>Spermatophyta</taxon>
        <taxon>Magnoliopsida</taxon>
        <taxon>eudicotyledons</taxon>
        <taxon>Gunneridae</taxon>
        <taxon>Pentapetalae</taxon>
        <taxon>Saxifragales</taxon>
        <taxon>Altingiaceae</taxon>
        <taxon>Liquidambar</taxon>
    </lineage>
</organism>
<evidence type="ECO:0000256" key="1">
    <source>
        <dbReference type="SAM" id="MobiDB-lite"/>
    </source>
</evidence>